<accession>A0A7X0RKZ1</accession>
<keyword evidence="2" id="KW-0378">Hydrolase</keyword>
<name>A0A7X0RKZ1_9BACL</name>
<reference evidence="4 5" key="1">
    <citation type="submission" date="2020-08" db="EMBL/GenBank/DDBJ databases">
        <title>Cohnella phylogeny.</title>
        <authorList>
            <person name="Dunlap C."/>
        </authorList>
    </citation>
    <scope>NUCLEOTIDE SEQUENCE [LARGE SCALE GENOMIC DNA]</scope>
    <source>
        <strain evidence="4 5">DSM 28246</strain>
    </source>
</reference>
<dbReference type="GO" id="GO:0005737">
    <property type="term" value="C:cytoplasm"/>
    <property type="evidence" value="ECO:0007669"/>
    <property type="project" value="TreeGrafter"/>
</dbReference>
<evidence type="ECO:0000256" key="1">
    <source>
        <dbReference type="ARBA" id="ARBA00022723"/>
    </source>
</evidence>
<evidence type="ECO:0000256" key="2">
    <source>
        <dbReference type="ARBA" id="ARBA00022801"/>
    </source>
</evidence>
<dbReference type="Proteomes" id="UP000547209">
    <property type="component" value="Unassembled WGS sequence"/>
</dbReference>
<keyword evidence="5" id="KW-1185">Reference proteome</keyword>
<protein>
    <submittedName>
        <fullName evidence="4">HD domain-containing protein</fullName>
    </submittedName>
</protein>
<dbReference type="SUPFAM" id="SSF109604">
    <property type="entry name" value="HD-domain/PDEase-like"/>
    <property type="match status" value="1"/>
</dbReference>
<dbReference type="InterPro" id="IPR006674">
    <property type="entry name" value="HD_domain"/>
</dbReference>
<proteinExistence type="predicted"/>
<dbReference type="InterPro" id="IPR039356">
    <property type="entry name" value="YfbR/HDDC2"/>
</dbReference>
<sequence length="201" mass="23123">MTTSTESRLTQQLAFLLEIDKLKQVLRRTLILDGSRQENDAEHSWHVAMLAAILHEHAPDPKPDIARIVRMLLIHDLVEIDAGDTFAYDTRGYQDKEARESAAASRLFGLLPEDQALEWRALWQEFEDGDTPEARYAAALDRLQPMLHNFHTEGHSWKKHGVTHSQAVARLRVLEHAIPPLWTFAMDLLRQSVERGYLKEE</sequence>
<dbReference type="Pfam" id="PF13023">
    <property type="entry name" value="HD_3"/>
    <property type="match status" value="1"/>
</dbReference>
<evidence type="ECO:0000259" key="3">
    <source>
        <dbReference type="Pfam" id="PF13023"/>
    </source>
</evidence>
<gene>
    <name evidence="4" type="ORF">H7C19_01090</name>
</gene>
<evidence type="ECO:0000313" key="5">
    <source>
        <dbReference type="Proteomes" id="UP000547209"/>
    </source>
</evidence>
<dbReference type="PANTHER" id="PTHR11845:SF13">
    <property type="entry name" value="5'-DEOXYNUCLEOTIDASE HDDC2"/>
    <property type="match status" value="1"/>
</dbReference>
<dbReference type="PANTHER" id="PTHR11845">
    <property type="entry name" value="5'-DEOXYNUCLEOTIDASE HDDC2"/>
    <property type="match status" value="1"/>
</dbReference>
<dbReference type="EMBL" id="JACJVP010000001">
    <property type="protein sequence ID" value="MBB6669276.1"/>
    <property type="molecule type" value="Genomic_DNA"/>
</dbReference>
<dbReference type="RefSeq" id="WP_185140703.1">
    <property type="nucleotide sequence ID" value="NZ_JACJVP010000001.1"/>
</dbReference>
<comment type="caution">
    <text evidence="4">The sequence shown here is derived from an EMBL/GenBank/DDBJ whole genome shotgun (WGS) entry which is preliminary data.</text>
</comment>
<dbReference type="GO" id="GO:0046872">
    <property type="term" value="F:metal ion binding"/>
    <property type="evidence" value="ECO:0007669"/>
    <property type="project" value="UniProtKB-KW"/>
</dbReference>
<dbReference type="GO" id="GO:0002953">
    <property type="term" value="F:5'-deoxynucleotidase activity"/>
    <property type="evidence" value="ECO:0007669"/>
    <property type="project" value="InterPro"/>
</dbReference>
<feature type="domain" description="HD" evidence="3">
    <location>
        <begin position="19"/>
        <end position="182"/>
    </location>
</feature>
<keyword evidence="1" id="KW-0479">Metal-binding</keyword>
<organism evidence="4 5">
    <name type="scientific">Cohnella nanjingensis</name>
    <dbReference type="NCBI Taxonomy" id="1387779"/>
    <lineage>
        <taxon>Bacteria</taxon>
        <taxon>Bacillati</taxon>
        <taxon>Bacillota</taxon>
        <taxon>Bacilli</taxon>
        <taxon>Bacillales</taxon>
        <taxon>Paenibacillaceae</taxon>
        <taxon>Cohnella</taxon>
    </lineage>
</organism>
<dbReference type="AlphaFoldDB" id="A0A7X0RKZ1"/>
<dbReference type="Gene3D" id="1.10.3210.10">
    <property type="entry name" value="Hypothetical protein af1432"/>
    <property type="match status" value="1"/>
</dbReference>
<evidence type="ECO:0000313" key="4">
    <source>
        <dbReference type="EMBL" id="MBB6669276.1"/>
    </source>
</evidence>